<reference evidence="1" key="1">
    <citation type="submission" date="2018-07" db="EMBL/GenBank/DDBJ databases">
        <authorList>
            <consortium name="Genoscope - CEA"/>
            <person name="William W."/>
        </authorList>
    </citation>
    <scope>NUCLEOTIDE SEQUENCE</scope>
    <source>
        <strain evidence="1">IK1</strain>
    </source>
</reference>
<name>A0A653A355_UNCDX</name>
<gene>
    <name evidence="1" type="ORF">TRIP_B200574</name>
</gene>
<dbReference type="AlphaFoldDB" id="A0A653A355"/>
<evidence type="ECO:0000313" key="1">
    <source>
        <dbReference type="EMBL" id="VBB42434.1"/>
    </source>
</evidence>
<protein>
    <submittedName>
        <fullName evidence="1">Uncharacterized protein</fullName>
    </submittedName>
</protein>
<sequence length="37" mass="3877">MVFAAAAVAGLIDVQDLLKVIFHPGKNSFLSVTAFGK</sequence>
<accession>A0A653A355</accession>
<dbReference type="EMBL" id="UPXX01000013">
    <property type="protein sequence ID" value="VBB42434.1"/>
    <property type="molecule type" value="Genomic_DNA"/>
</dbReference>
<proteinExistence type="predicted"/>
<organism evidence="1">
    <name type="scientific">Uncultured Desulfatiglans sp</name>
    <dbReference type="NCBI Taxonomy" id="1748965"/>
    <lineage>
        <taxon>Bacteria</taxon>
        <taxon>Pseudomonadati</taxon>
        <taxon>Thermodesulfobacteriota</taxon>
        <taxon>Desulfobacteria</taxon>
        <taxon>Desulfatiglandales</taxon>
        <taxon>Desulfatiglandaceae</taxon>
        <taxon>Desulfatiglans</taxon>
        <taxon>environmental samples</taxon>
    </lineage>
</organism>